<keyword evidence="5" id="KW-1185">Reference proteome</keyword>
<name>A0A2A2H7F6_METBR</name>
<dbReference type="PANTHER" id="PTHR11807">
    <property type="entry name" value="ATPASES OF THE PP SUPERFAMILY-RELATED"/>
    <property type="match status" value="1"/>
</dbReference>
<dbReference type="PANTHER" id="PTHR11807:SF12">
    <property type="entry name" value="CYTOPLASMIC TRNA 2-THIOLATION PROTEIN 1"/>
    <property type="match status" value="1"/>
</dbReference>
<keyword evidence="2" id="KW-0547">Nucleotide-binding</keyword>
<organism evidence="4 5">
    <name type="scientific">Methanobacterium bryantii</name>
    <dbReference type="NCBI Taxonomy" id="2161"/>
    <lineage>
        <taxon>Archaea</taxon>
        <taxon>Methanobacteriati</taxon>
        <taxon>Methanobacteriota</taxon>
        <taxon>Methanomada group</taxon>
        <taxon>Methanobacteria</taxon>
        <taxon>Methanobacteriales</taxon>
        <taxon>Methanobacteriaceae</taxon>
        <taxon>Methanobacterium</taxon>
    </lineage>
</organism>
<evidence type="ECO:0000259" key="3">
    <source>
        <dbReference type="Pfam" id="PF01171"/>
    </source>
</evidence>
<dbReference type="SUPFAM" id="SSF52402">
    <property type="entry name" value="Adenine nucleotide alpha hydrolases-like"/>
    <property type="match status" value="1"/>
</dbReference>
<dbReference type="InterPro" id="IPR014729">
    <property type="entry name" value="Rossmann-like_a/b/a_fold"/>
</dbReference>
<evidence type="ECO:0000256" key="2">
    <source>
        <dbReference type="PIRSR" id="PIRSR004976-51"/>
    </source>
</evidence>
<feature type="binding site" evidence="2">
    <location>
        <position position="145"/>
    </location>
    <ligand>
        <name>ATP</name>
        <dbReference type="ChEBI" id="CHEBI:30616"/>
    </ligand>
</feature>
<feature type="binding site" evidence="2">
    <location>
        <begin position="34"/>
        <end position="36"/>
    </location>
    <ligand>
        <name>ATP</name>
        <dbReference type="ChEBI" id="CHEBI:30616"/>
    </ligand>
</feature>
<dbReference type="NCBIfam" id="TIGR00269">
    <property type="entry name" value="TIGR00269 family protein"/>
    <property type="match status" value="1"/>
</dbReference>
<dbReference type="EMBL" id="LMVM01000012">
    <property type="protein sequence ID" value="PAV05224.1"/>
    <property type="molecule type" value="Genomic_DNA"/>
</dbReference>
<dbReference type="InterPro" id="IPR011063">
    <property type="entry name" value="TilS/TtcA_N"/>
</dbReference>
<dbReference type="InterPro" id="IPR000541">
    <property type="entry name" value="Ncs6/Tuc1/Ctu1"/>
</dbReference>
<feature type="binding site" evidence="2">
    <location>
        <position position="140"/>
    </location>
    <ligand>
        <name>ATP</name>
        <dbReference type="ChEBI" id="CHEBI:30616"/>
    </ligand>
</feature>
<accession>A0A2A2H7F6</accession>
<dbReference type="GO" id="GO:0016740">
    <property type="term" value="F:transferase activity"/>
    <property type="evidence" value="ECO:0007669"/>
    <property type="project" value="UniProtKB-KW"/>
</dbReference>
<dbReference type="CDD" id="cd01713">
    <property type="entry name" value="CTU1-like"/>
    <property type="match status" value="1"/>
</dbReference>
<evidence type="ECO:0000256" key="1">
    <source>
        <dbReference type="ARBA" id="ARBA00022679"/>
    </source>
</evidence>
<evidence type="ECO:0000313" key="4">
    <source>
        <dbReference type="EMBL" id="PAV05224.1"/>
    </source>
</evidence>
<keyword evidence="2" id="KW-0067">ATP-binding</keyword>
<sequence length="283" mass="32156">MVAQEEFNKNIENNVKETIETYGLLAHNEKVAVALSGGKDSILTLHMLNKFKEEYNLDLVAITIDEGISGYRNEGVEAARKNAEEIGVKLIEKSFLDEFNFKLDDIFSFYKSACIPCGVFRRYLLNKTAYEVGACKIATGHNLDDEIQSFLMTFARADFRRFSKFGPKLNTIHEKLIPRIKPLWNVPEKDVGTWAVLNDIDVHFAECPYSHMSARSKIKGFLNKIESERKGTKANILRSFDQTFQFEKKPATLYECKKCGEPSSMDVCKACEMLEEIGGYLGD</sequence>
<dbReference type="GO" id="GO:0002144">
    <property type="term" value="C:cytosolic tRNA wobble base thiouridylase complex"/>
    <property type="evidence" value="ECO:0007669"/>
    <property type="project" value="TreeGrafter"/>
</dbReference>
<dbReference type="Gene3D" id="3.40.50.620">
    <property type="entry name" value="HUPs"/>
    <property type="match status" value="1"/>
</dbReference>
<gene>
    <name evidence="4" type="ORF">ASJ80_13165</name>
</gene>
<dbReference type="GO" id="GO:0005524">
    <property type="term" value="F:ATP binding"/>
    <property type="evidence" value="ECO:0007669"/>
    <property type="project" value="UniProtKB-KW"/>
</dbReference>
<dbReference type="InterPro" id="IPR035107">
    <property type="entry name" value="tRNA_thiolation_TtcA_Ctu1"/>
</dbReference>
<feature type="domain" description="tRNA(Ile)-lysidine/2-thiocytidine synthase N-terminal" evidence="3">
    <location>
        <begin position="30"/>
        <end position="201"/>
    </location>
</feature>
<dbReference type="OrthoDB" id="33422at2157"/>
<keyword evidence="1" id="KW-0808">Transferase</keyword>
<proteinExistence type="predicted"/>
<dbReference type="PIRSF" id="PIRSF004976">
    <property type="entry name" value="ATPase_YdaO"/>
    <property type="match status" value="1"/>
</dbReference>
<evidence type="ECO:0000313" key="5">
    <source>
        <dbReference type="Proteomes" id="UP000217784"/>
    </source>
</evidence>
<feature type="binding site" evidence="2">
    <location>
        <position position="40"/>
    </location>
    <ligand>
        <name>ATP</name>
        <dbReference type="ChEBI" id="CHEBI:30616"/>
    </ligand>
</feature>
<dbReference type="AlphaFoldDB" id="A0A2A2H7F6"/>
<dbReference type="GO" id="GO:0000049">
    <property type="term" value="F:tRNA binding"/>
    <property type="evidence" value="ECO:0007669"/>
    <property type="project" value="InterPro"/>
</dbReference>
<dbReference type="Pfam" id="PF01171">
    <property type="entry name" value="ATP_bind_3"/>
    <property type="match status" value="1"/>
</dbReference>
<dbReference type="InterPro" id="IPR056369">
    <property type="entry name" value="CTU1-like_ATP-bd"/>
</dbReference>
<dbReference type="RefSeq" id="WP_069585101.1">
    <property type="nucleotide sequence ID" value="NZ_LMVM01000012.1"/>
</dbReference>
<dbReference type="GO" id="GO:0002143">
    <property type="term" value="P:tRNA wobble position uridine thiolation"/>
    <property type="evidence" value="ECO:0007669"/>
    <property type="project" value="TreeGrafter"/>
</dbReference>
<feature type="binding site" evidence="2">
    <location>
        <position position="64"/>
    </location>
    <ligand>
        <name>ATP</name>
        <dbReference type="ChEBI" id="CHEBI:30616"/>
    </ligand>
</feature>
<reference evidence="4 5" key="1">
    <citation type="journal article" date="2017" name="BMC Genomics">
        <title>Genomic analysis of methanogenic archaea reveals a shift towards energy conservation.</title>
        <authorList>
            <person name="Gilmore S.P."/>
            <person name="Henske J.K."/>
            <person name="Sexton J.A."/>
            <person name="Solomon K.V."/>
            <person name="Seppala S."/>
            <person name="Yoo J.I."/>
            <person name="Huyett L.M."/>
            <person name="Pressman A."/>
            <person name="Cogan J.Z."/>
            <person name="Kivenson V."/>
            <person name="Peng X."/>
            <person name="Tan Y."/>
            <person name="Valentine D.L."/>
            <person name="O'Malley M.A."/>
        </authorList>
    </citation>
    <scope>NUCLEOTIDE SEQUENCE [LARGE SCALE GENOMIC DNA]</scope>
    <source>
        <strain evidence="4 5">M.o.H.</strain>
    </source>
</reference>
<protein>
    <submittedName>
        <fullName evidence="4">ATPase</fullName>
    </submittedName>
</protein>
<dbReference type="Proteomes" id="UP000217784">
    <property type="component" value="Unassembled WGS sequence"/>
</dbReference>
<comment type="caution">
    <text evidence="4">The sequence shown here is derived from an EMBL/GenBank/DDBJ whole genome shotgun (WGS) entry which is preliminary data.</text>
</comment>